<feature type="chain" id="PRO_5009098852" description="DUF4397 domain-containing protein" evidence="1">
    <location>
        <begin position="30"/>
        <end position="236"/>
    </location>
</feature>
<evidence type="ECO:0000313" key="3">
    <source>
        <dbReference type="EMBL" id="AOM79144.1"/>
    </source>
</evidence>
<dbReference type="AlphaFoldDB" id="A0A1D7QKE1"/>
<dbReference type="RefSeq" id="WP_069380807.1">
    <property type="nucleotide sequence ID" value="NZ_CP017141.1"/>
</dbReference>
<dbReference type="KEGG" id="psty:BFS30_19395"/>
<proteinExistence type="predicted"/>
<feature type="signal peptide" evidence="1">
    <location>
        <begin position="1"/>
        <end position="29"/>
    </location>
</feature>
<protein>
    <recommendedName>
        <fullName evidence="2">DUF4397 domain-containing protein</fullName>
    </recommendedName>
</protein>
<name>A0A1D7QKE1_9SPHI</name>
<organism evidence="3 4">
    <name type="scientific">Pedobacter steynii</name>
    <dbReference type="NCBI Taxonomy" id="430522"/>
    <lineage>
        <taxon>Bacteria</taxon>
        <taxon>Pseudomonadati</taxon>
        <taxon>Bacteroidota</taxon>
        <taxon>Sphingobacteriia</taxon>
        <taxon>Sphingobacteriales</taxon>
        <taxon>Sphingobacteriaceae</taxon>
        <taxon>Pedobacter</taxon>
    </lineage>
</organism>
<dbReference type="Proteomes" id="UP000094313">
    <property type="component" value="Chromosome"/>
</dbReference>
<keyword evidence="1" id="KW-0732">Signal</keyword>
<evidence type="ECO:0000256" key="1">
    <source>
        <dbReference type="SAM" id="SignalP"/>
    </source>
</evidence>
<keyword evidence="4" id="KW-1185">Reference proteome</keyword>
<reference evidence="3 4" key="1">
    <citation type="submission" date="2016-08" db="EMBL/GenBank/DDBJ databases">
        <authorList>
            <person name="Seilhamer J.J."/>
        </authorList>
    </citation>
    <scope>NUCLEOTIDE SEQUENCE [LARGE SCALE GENOMIC DNA]</scope>
    <source>
        <strain evidence="3 4">DX4</strain>
    </source>
</reference>
<dbReference type="EMBL" id="CP017141">
    <property type="protein sequence ID" value="AOM79144.1"/>
    <property type="molecule type" value="Genomic_DNA"/>
</dbReference>
<feature type="domain" description="DUF4397" evidence="2">
    <location>
        <begin position="44"/>
        <end position="156"/>
    </location>
</feature>
<dbReference type="OrthoDB" id="9792011at2"/>
<accession>A0A1D7QKE1</accession>
<evidence type="ECO:0000259" key="2">
    <source>
        <dbReference type="Pfam" id="PF14344"/>
    </source>
</evidence>
<dbReference type="Pfam" id="PF14344">
    <property type="entry name" value="DUF4397"/>
    <property type="match status" value="1"/>
</dbReference>
<gene>
    <name evidence="3" type="ORF">BFS30_19395</name>
</gene>
<evidence type="ECO:0000313" key="4">
    <source>
        <dbReference type="Proteomes" id="UP000094313"/>
    </source>
</evidence>
<sequence length="236" mass="25344">MELFTKNKPLNLFRLMTASLFGLSTLMLASCSTKETPVPESSSLMVVNTSASPGTYNVYINGGKANPGPLPFGGPLPYIRLNTGESTIKFTTAGSTESLVTKKIILEDKKGYSLFLIDKEPKLDILIASDEVSALPTTKALIRFINLSPDAPALDLAVKDGAALVTGKAYKAIGDFIEIEPKKYIFQIKDKTASPLKAELAETEIKAGGIYTVLSIGLVNPTGMDPRIMVKLITNK</sequence>
<dbReference type="InterPro" id="IPR025510">
    <property type="entry name" value="DUF4397"/>
</dbReference>
<dbReference type="PROSITE" id="PS51257">
    <property type="entry name" value="PROKAR_LIPOPROTEIN"/>
    <property type="match status" value="1"/>
</dbReference>